<keyword evidence="7" id="KW-1185">Reference proteome</keyword>
<dbReference type="PANTHER" id="PTHR38483">
    <property type="entry name" value="CHROMOSOME 1, WHOLE GENOME SHOTGUN SEQUENCE"/>
    <property type="match status" value="1"/>
</dbReference>
<sequence>MSTTADTTILMPEANGNDSNLQSIGFIILEIIINTVMIGEVTTRFLALRNIFWKSLYNIVDIILVMLCVITLILILKGGCLHKGEEIFDLVLLIVRNLVQFSRKKLNRKARNATVDFSNVRESNDSFSDPGEHSIIYDEYDEDFL</sequence>
<evidence type="ECO:0000256" key="4">
    <source>
        <dbReference type="ARBA" id="ARBA00023136"/>
    </source>
</evidence>
<dbReference type="Proteomes" id="UP000789706">
    <property type="component" value="Unassembled WGS sequence"/>
</dbReference>
<dbReference type="PANTHER" id="PTHR38483:SF1">
    <property type="entry name" value="ION TRANSPORT DOMAIN-CONTAINING PROTEIN"/>
    <property type="match status" value="1"/>
</dbReference>
<comment type="caution">
    <text evidence="6">The sequence shown here is derived from an EMBL/GenBank/DDBJ whole genome shotgun (WGS) entry which is preliminary data.</text>
</comment>
<name>A0A9N8V5C4_9GLOM</name>
<evidence type="ECO:0000256" key="1">
    <source>
        <dbReference type="ARBA" id="ARBA00004141"/>
    </source>
</evidence>
<evidence type="ECO:0000256" key="2">
    <source>
        <dbReference type="ARBA" id="ARBA00022692"/>
    </source>
</evidence>
<accession>A0A9N8V5C4</accession>
<proteinExistence type="predicted"/>
<dbReference type="InterPro" id="IPR027359">
    <property type="entry name" value="Volt_channel_dom_sf"/>
</dbReference>
<keyword evidence="2 5" id="KW-0812">Transmembrane</keyword>
<dbReference type="Gene3D" id="1.20.120.350">
    <property type="entry name" value="Voltage-gated potassium channels. Chain C"/>
    <property type="match status" value="1"/>
</dbReference>
<keyword evidence="4 5" id="KW-0472">Membrane</keyword>
<evidence type="ECO:0000256" key="3">
    <source>
        <dbReference type="ARBA" id="ARBA00022989"/>
    </source>
</evidence>
<evidence type="ECO:0000256" key="5">
    <source>
        <dbReference type="SAM" id="Phobius"/>
    </source>
</evidence>
<keyword evidence="3 5" id="KW-1133">Transmembrane helix</keyword>
<organism evidence="6 7">
    <name type="scientific">Diversispora eburnea</name>
    <dbReference type="NCBI Taxonomy" id="1213867"/>
    <lineage>
        <taxon>Eukaryota</taxon>
        <taxon>Fungi</taxon>
        <taxon>Fungi incertae sedis</taxon>
        <taxon>Mucoromycota</taxon>
        <taxon>Glomeromycotina</taxon>
        <taxon>Glomeromycetes</taxon>
        <taxon>Diversisporales</taxon>
        <taxon>Diversisporaceae</taxon>
        <taxon>Diversispora</taxon>
    </lineage>
</organism>
<dbReference type="EMBL" id="CAJVPK010000044">
    <property type="protein sequence ID" value="CAG8437178.1"/>
    <property type="molecule type" value="Genomic_DNA"/>
</dbReference>
<dbReference type="AlphaFoldDB" id="A0A9N8V5C4"/>
<feature type="transmembrane region" description="Helical" evidence="5">
    <location>
        <begin position="55"/>
        <end position="76"/>
    </location>
</feature>
<dbReference type="OrthoDB" id="429183at2759"/>
<comment type="subcellular location">
    <subcellularLocation>
        <location evidence="1">Membrane</location>
        <topology evidence="1">Multi-pass membrane protein</topology>
    </subcellularLocation>
</comment>
<reference evidence="6" key="1">
    <citation type="submission" date="2021-06" db="EMBL/GenBank/DDBJ databases">
        <authorList>
            <person name="Kallberg Y."/>
            <person name="Tangrot J."/>
            <person name="Rosling A."/>
        </authorList>
    </citation>
    <scope>NUCLEOTIDE SEQUENCE</scope>
    <source>
        <strain evidence="6">AZ414A</strain>
    </source>
</reference>
<feature type="transmembrane region" description="Helical" evidence="5">
    <location>
        <begin position="20"/>
        <end position="43"/>
    </location>
</feature>
<gene>
    <name evidence="6" type="ORF">DEBURN_LOCUS1116</name>
</gene>
<dbReference type="GO" id="GO:0016020">
    <property type="term" value="C:membrane"/>
    <property type="evidence" value="ECO:0007669"/>
    <property type="project" value="UniProtKB-SubCell"/>
</dbReference>
<protein>
    <submittedName>
        <fullName evidence="6">4221_t:CDS:1</fullName>
    </submittedName>
</protein>
<evidence type="ECO:0000313" key="6">
    <source>
        <dbReference type="EMBL" id="CAG8437178.1"/>
    </source>
</evidence>
<evidence type="ECO:0000313" key="7">
    <source>
        <dbReference type="Proteomes" id="UP000789706"/>
    </source>
</evidence>